<accession>A0A1I0VAJ6</accession>
<dbReference type="STRING" id="498292.SAMN05660845_0287"/>
<dbReference type="AlphaFoldDB" id="A0A1I0VAJ6"/>
<name>A0A1I0VAJ6_9FLAO</name>
<dbReference type="RefSeq" id="WP_091473735.1">
    <property type="nucleotide sequence ID" value="NZ_FOJT01000001.1"/>
</dbReference>
<proteinExistence type="predicted"/>
<dbReference type="OrthoDB" id="1143555at2"/>
<sequence>MATLVRFLVGCTLALLFSCKSEPSLQKYFVENTENKDFVAIDLTPKMLNIDNTKLSVSQKEALASFEKINLLAFKVNDKNKAQFDVERAKVTSILKDAKYQQLMKFGSGKEGAQISFVGTDDHIEEFVIYGNKKENGFAVVRVLGKDMNPTYIMEMMSVLKNGNINLDQLKPLQELMK</sequence>
<gene>
    <name evidence="1" type="ORF">SAMN05660845_0287</name>
</gene>
<dbReference type="PROSITE" id="PS51257">
    <property type="entry name" value="PROKAR_LIPOPROTEIN"/>
    <property type="match status" value="1"/>
</dbReference>
<evidence type="ECO:0000313" key="1">
    <source>
        <dbReference type="EMBL" id="SFA73419.1"/>
    </source>
</evidence>
<dbReference type="Proteomes" id="UP000199604">
    <property type="component" value="Unassembled WGS sequence"/>
</dbReference>
<organism evidence="1 2">
    <name type="scientific">Flavobacterium swingsii</name>
    <dbReference type="NCBI Taxonomy" id="498292"/>
    <lineage>
        <taxon>Bacteria</taxon>
        <taxon>Pseudomonadati</taxon>
        <taxon>Bacteroidota</taxon>
        <taxon>Flavobacteriia</taxon>
        <taxon>Flavobacteriales</taxon>
        <taxon>Flavobacteriaceae</taxon>
        <taxon>Flavobacterium</taxon>
    </lineage>
</organism>
<reference evidence="2" key="1">
    <citation type="submission" date="2016-10" db="EMBL/GenBank/DDBJ databases">
        <authorList>
            <person name="Varghese N."/>
            <person name="Submissions S."/>
        </authorList>
    </citation>
    <scope>NUCLEOTIDE SEQUENCE [LARGE SCALE GENOMIC DNA]</scope>
    <source>
        <strain evidence="2">DSM 21789</strain>
    </source>
</reference>
<dbReference type="InterPro" id="IPR025348">
    <property type="entry name" value="DUF4252"/>
</dbReference>
<dbReference type="Pfam" id="PF14060">
    <property type="entry name" value="DUF4252"/>
    <property type="match status" value="1"/>
</dbReference>
<protein>
    <recommendedName>
        <fullName evidence="3">DUF4252 domain-containing protein</fullName>
    </recommendedName>
</protein>
<evidence type="ECO:0000313" key="2">
    <source>
        <dbReference type="Proteomes" id="UP000199604"/>
    </source>
</evidence>
<evidence type="ECO:0008006" key="3">
    <source>
        <dbReference type="Google" id="ProtNLM"/>
    </source>
</evidence>
<dbReference type="EMBL" id="FOJT01000001">
    <property type="protein sequence ID" value="SFA73419.1"/>
    <property type="molecule type" value="Genomic_DNA"/>
</dbReference>
<keyword evidence="2" id="KW-1185">Reference proteome</keyword>